<organism evidence="3 4">
    <name type="scientific">Sphingomonas endophytica</name>
    <dbReference type="NCBI Taxonomy" id="869719"/>
    <lineage>
        <taxon>Bacteria</taxon>
        <taxon>Pseudomonadati</taxon>
        <taxon>Pseudomonadota</taxon>
        <taxon>Alphaproteobacteria</taxon>
        <taxon>Sphingomonadales</taxon>
        <taxon>Sphingomonadaceae</taxon>
        <taxon>Sphingomonas</taxon>
    </lineage>
</organism>
<evidence type="ECO:0000256" key="1">
    <source>
        <dbReference type="PROSITE-ProRule" id="PRU00339"/>
    </source>
</evidence>
<feature type="chain" id="PRO_5031322681" evidence="2">
    <location>
        <begin position="24"/>
        <end position="174"/>
    </location>
</feature>
<dbReference type="Gene3D" id="1.25.40.10">
    <property type="entry name" value="Tetratricopeptide repeat domain"/>
    <property type="match status" value="1"/>
</dbReference>
<dbReference type="InterPro" id="IPR011990">
    <property type="entry name" value="TPR-like_helical_dom_sf"/>
</dbReference>
<name>A0A7X0JFL7_9SPHN</name>
<dbReference type="AlphaFoldDB" id="A0A7X0JFL7"/>
<dbReference type="PROSITE" id="PS50005">
    <property type="entry name" value="TPR"/>
    <property type="match status" value="1"/>
</dbReference>
<evidence type="ECO:0000256" key="2">
    <source>
        <dbReference type="SAM" id="SignalP"/>
    </source>
</evidence>
<reference evidence="3 4" key="1">
    <citation type="submission" date="2020-08" db="EMBL/GenBank/DDBJ databases">
        <title>The Agave Microbiome: Exploring the role of microbial communities in plant adaptations to desert environments.</title>
        <authorList>
            <person name="Partida-Martinez L.P."/>
        </authorList>
    </citation>
    <scope>NUCLEOTIDE SEQUENCE [LARGE SCALE GENOMIC DNA]</scope>
    <source>
        <strain evidence="3 4">AS3.13</strain>
    </source>
</reference>
<evidence type="ECO:0000313" key="3">
    <source>
        <dbReference type="EMBL" id="MBB6505837.1"/>
    </source>
</evidence>
<evidence type="ECO:0000313" key="4">
    <source>
        <dbReference type="Proteomes" id="UP000522313"/>
    </source>
</evidence>
<dbReference type="InterPro" id="IPR019734">
    <property type="entry name" value="TPR_rpt"/>
</dbReference>
<comment type="caution">
    <text evidence="3">The sequence shown here is derived from an EMBL/GenBank/DDBJ whole genome shotgun (WGS) entry which is preliminary data.</text>
</comment>
<feature type="signal peptide" evidence="2">
    <location>
        <begin position="1"/>
        <end position="23"/>
    </location>
</feature>
<keyword evidence="1" id="KW-0802">TPR repeat</keyword>
<keyword evidence="2" id="KW-0732">Signal</keyword>
<dbReference type="SMART" id="SM00028">
    <property type="entry name" value="TPR"/>
    <property type="match status" value="2"/>
</dbReference>
<dbReference type="RefSeq" id="WP_184506810.1">
    <property type="nucleotide sequence ID" value="NZ_JACHBT010000015.1"/>
</dbReference>
<feature type="repeat" description="TPR" evidence="1">
    <location>
        <begin position="34"/>
        <end position="67"/>
    </location>
</feature>
<proteinExistence type="predicted"/>
<dbReference type="Pfam" id="PF13432">
    <property type="entry name" value="TPR_16"/>
    <property type="match status" value="1"/>
</dbReference>
<dbReference type="Proteomes" id="UP000522313">
    <property type="component" value="Unassembled WGS sequence"/>
</dbReference>
<gene>
    <name evidence="3" type="ORF">F4693_002833</name>
</gene>
<protein>
    <submittedName>
        <fullName evidence="3">Tfp pilus assembly protein PilF</fullName>
    </submittedName>
</protein>
<sequence>MRFTAIAMAASLALVSISTALHGQRPDDQIDARSMALLQQGKAARAAGNLEGATDLLETAVTVDPRNRQAFVALAGVAEARGLPGKAIRLYREALLLEPNDVNALAGQGEAMVAKGAVERARQNLAKVRSLCKGACPQATTLASVIAKGPPITTAQVGANTTTAAAGAAPTSDD</sequence>
<reference evidence="3 4" key="2">
    <citation type="submission" date="2020-08" db="EMBL/GenBank/DDBJ databases">
        <authorList>
            <person name="Partida-Martinez L."/>
            <person name="Huntemann M."/>
            <person name="Clum A."/>
            <person name="Wang J."/>
            <person name="Palaniappan K."/>
            <person name="Ritter S."/>
            <person name="Chen I.-M."/>
            <person name="Stamatis D."/>
            <person name="Reddy T."/>
            <person name="O'Malley R."/>
            <person name="Daum C."/>
            <person name="Shapiro N."/>
            <person name="Ivanova N."/>
            <person name="Kyrpides N."/>
            <person name="Woyke T."/>
        </authorList>
    </citation>
    <scope>NUCLEOTIDE SEQUENCE [LARGE SCALE GENOMIC DNA]</scope>
    <source>
        <strain evidence="3 4">AS3.13</strain>
    </source>
</reference>
<dbReference type="SUPFAM" id="SSF48452">
    <property type="entry name" value="TPR-like"/>
    <property type="match status" value="1"/>
</dbReference>
<dbReference type="EMBL" id="JACHBT010000015">
    <property type="protein sequence ID" value="MBB6505837.1"/>
    <property type="molecule type" value="Genomic_DNA"/>
</dbReference>
<accession>A0A7X0JFL7</accession>